<dbReference type="GeneID" id="30149278"/>
<feature type="transmembrane region" description="Helical" evidence="2">
    <location>
        <begin position="257"/>
        <end position="282"/>
    </location>
</feature>
<sequence>FIDLSPWERVFFVARIVTSLMVVILAIVSLLSNIINDRFNQYTLTLAHVDVSAGLFTTLRSNIASSSSSYNPSNLNGVGFTASEIYVLSNYVATQVEGSPQFVASGLWSWCIGNYTVTYRTSGSAGDWVIDAGTTTFACDTAHANYVFDYRDMLSANGLDVILAYAYNGDDRDAEYLLFLAAMHRTKRVYVAGYVCVGVFQILILVATFVSYTRTKHRLLDESHFSLTPSSTVGSPRVRSPTKPRKRTSDSLLHHGIAVLSLATVLASCVASAVTTADAFTLQNRIADELKSFGIMLVMGRRWFACIWIGFGAAAANAALWGGPLWCANPT</sequence>
<feature type="transmembrane region" description="Helical" evidence="2">
    <location>
        <begin position="189"/>
        <end position="212"/>
    </location>
</feature>
<dbReference type="InterPro" id="IPR052413">
    <property type="entry name" value="SUR7_domain"/>
</dbReference>
<dbReference type="EMBL" id="KV454442">
    <property type="protein sequence ID" value="ODQ77164.1"/>
    <property type="molecule type" value="Genomic_DNA"/>
</dbReference>
<feature type="transmembrane region" description="Helical" evidence="2">
    <location>
        <begin position="12"/>
        <end position="31"/>
    </location>
</feature>
<gene>
    <name evidence="3" type="ORF">BABINDRAFT_28464</name>
</gene>
<accession>A0A1E3QIA1</accession>
<evidence type="ECO:0000256" key="1">
    <source>
        <dbReference type="SAM" id="MobiDB-lite"/>
    </source>
</evidence>
<evidence type="ECO:0000313" key="3">
    <source>
        <dbReference type="EMBL" id="ODQ77164.1"/>
    </source>
</evidence>
<dbReference type="Proteomes" id="UP000094336">
    <property type="component" value="Unassembled WGS sequence"/>
</dbReference>
<feature type="transmembrane region" description="Helical" evidence="2">
    <location>
        <begin position="303"/>
        <end position="322"/>
    </location>
</feature>
<evidence type="ECO:0000256" key="2">
    <source>
        <dbReference type="SAM" id="Phobius"/>
    </source>
</evidence>
<dbReference type="STRING" id="984486.A0A1E3QIA1"/>
<organism evidence="3 4">
    <name type="scientific">Babjeviella inositovora NRRL Y-12698</name>
    <dbReference type="NCBI Taxonomy" id="984486"/>
    <lineage>
        <taxon>Eukaryota</taxon>
        <taxon>Fungi</taxon>
        <taxon>Dikarya</taxon>
        <taxon>Ascomycota</taxon>
        <taxon>Saccharomycotina</taxon>
        <taxon>Pichiomycetes</taxon>
        <taxon>Serinales incertae sedis</taxon>
        <taxon>Babjeviella</taxon>
    </lineage>
</organism>
<reference evidence="4" key="1">
    <citation type="submission" date="2016-05" db="EMBL/GenBank/DDBJ databases">
        <title>Comparative genomics of biotechnologically important yeasts.</title>
        <authorList>
            <consortium name="DOE Joint Genome Institute"/>
            <person name="Riley R."/>
            <person name="Haridas S."/>
            <person name="Wolfe K.H."/>
            <person name="Lopes M.R."/>
            <person name="Hittinger C.T."/>
            <person name="Goker M."/>
            <person name="Salamov A."/>
            <person name="Wisecaver J."/>
            <person name="Long T.M."/>
            <person name="Aerts A.L."/>
            <person name="Barry K."/>
            <person name="Choi C."/>
            <person name="Clum A."/>
            <person name="Coughlan A.Y."/>
            <person name="Deshpande S."/>
            <person name="Douglass A.P."/>
            <person name="Hanson S.J."/>
            <person name="Klenk H.-P."/>
            <person name="Labutti K."/>
            <person name="Lapidus A."/>
            <person name="Lindquist E."/>
            <person name="Lipzen A."/>
            <person name="Meier-Kolthoff J.P."/>
            <person name="Ohm R.A."/>
            <person name="Otillar R.P."/>
            <person name="Pangilinan J."/>
            <person name="Peng Y."/>
            <person name="Rokas A."/>
            <person name="Rosa C.A."/>
            <person name="Scheuner C."/>
            <person name="Sibirny A.A."/>
            <person name="Slot J.C."/>
            <person name="Stielow J.B."/>
            <person name="Sun H."/>
            <person name="Kurtzman C.P."/>
            <person name="Blackwell M."/>
            <person name="Grigoriev I.V."/>
            <person name="Jeffries T.W."/>
        </authorList>
    </citation>
    <scope>NUCLEOTIDE SEQUENCE [LARGE SCALE GENOMIC DNA]</scope>
    <source>
        <strain evidence="4">NRRL Y-12698</strain>
    </source>
</reference>
<feature type="non-terminal residue" evidence="3">
    <location>
        <position position="331"/>
    </location>
</feature>
<dbReference type="GO" id="GO:0051285">
    <property type="term" value="C:cell cortex of cell tip"/>
    <property type="evidence" value="ECO:0007669"/>
    <property type="project" value="TreeGrafter"/>
</dbReference>
<dbReference type="GO" id="GO:0005886">
    <property type="term" value="C:plasma membrane"/>
    <property type="evidence" value="ECO:0007669"/>
    <property type="project" value="InterPro"/>
</dbReference>
<keyword evidence="2" id="KW-0812">Transmembrane</keyword>
<dbReference type="InterPro" id="IPR009571">
    <property type="entry name" value="SUR7/Rim9-like_fungi"/>
</dbReference>
<dbReference type="PANTHER" id="PTHR28019">
    <property type="entry name" value="CELL MEMBRANE PROTEIN YLR413W-RELATED"/>
    <property type="match status" value="1"/>
</dbReference>
<keyword evidence="4" id="KW-1185">Reference proteome</keyword>
<keyword evidence="2" id="KW-0472">Membrane</keyword>
<dbReference type="RefSeq" id="XP_018982492.1">
    <property type="nucleotide sequence ID" value="XM_019131425.1"/>
</dbReference>
<keyword evidence="2" id="KW-1133">Transmembrane helix</keyword>
<feature type="non-terminal residue" evidence="3">
    <location>
        <position position="1"/>
    </location>
</feature>
<dbReference type="OrthoDB" id="4062523at2759"/>
<dbReference type="PANTHER" id="PTHR28019:SF6">
    <property type="entry name" value="PROTEIN ECM7"/>
    <property type="match status" value="1"/>
</dbReference>
<evidence type="ECO:0000313" key="4">
    <source>
        <dbReference type="Proteomes" id="UP000094336"/>
    </source>
</evidence>
<name>A0A1E3QIA1_9ASCO</name>
<dbReference type="GO" id="GO:0031505">
    <property type="term" value="P:fungal-type cell wall organization"/>
    <property type="evidence" value="ECO:0007669"/>
    <property type="project" value="TreeGrafter"/>
</dbReference>
<dbReference type="AlphaFoldDB" id="A0A1E3QIA1"/>
<feature type="region of interest" description="Disordered" evidence="1">
    <location>
        <begin position="227"/>
        <end position="249"/>
    </location>
</feature>
<dbReference type="Pfam" id="PF06687">
    <property type="entry name" value="SUR7"/>
    <property type="match status" value="1"/>
</dbReference>
<protein>
    <submittedName>
        <fullName evidence="3">Uncharacterized protein</fullName>
    </submittedName>
</protein>
<proteinExistence type="predicted"/>